<sequence length="760" mass="86107">MESLKNKSIMSILFILILLLIWGSVFHLTKDIGKAPVNPEYEKKAALQYLDKMTQFVRPIGTKGNEETRKFIKKTLKDEGIKVAELNSFVEHSEFGPPLDTGTPSNILATIKGKTDNSILIVGHYDSVPSSNGAGDNGIAVANMLQTAIEQSKEKTPNNNILFLFTDGEEIGLLGAKAFYENHFAEYNIQSVINLEGRGSSGIPFLFETTNQSIGIVKEYAHQSDFAVTSSFFSEAYKLLPFNSDFTVFKNDIQIGFNLAFIEGFGNYHNINDEFENIDHSTAFMQYSNLKLFINLLKDREMTLNEDVDQLSWTLLPGFVIFYGKWINLICIASILLFLGIVIYKNKSIKLLDVLMPIIVIGLTVGSGLLYIQVFKWFNQYLFDSWRLLPLNNDLFSISLGVFALLIVLIALYVLKVNKKTPVFSVGVLIVLFISSVVSHFIFPTLVLPIFLFAVPFFISDLLPGISSIKRCLIFLAISLIPILFTVYTFRVIYIAVPKIAPVFIFIMPVLFVTYLLVNNRSNKSTISISALSALVILIILSIKVLLTTEFSSAEPRPSSLYLYRDINGGNYWMTDQTELDDWQKKIFNNSRNVKESMFFGVEETYKLSPIKESFSPSNLKVDGKTLSQTKLQLTISNNDYNALFLLIEDGDALDSITINETLIDKEKLSKSLLEDKILLRIWNTKDIHLEAKYESGAVNKNVRILGMNFDHMITTPKITQDNIMQAWPGYMTFVHLNNINWDKERGFNFEHTLEGWSWK</sequence>
<dbReference type="RefSeq" id="WP_208017763.1">
    <property type="nucleotide sequence ID" value="NZ_JAGDQJ010000013.1"/>
</dbReference>
<evidence type="ECO:0000313" key="4">
    <source>
        <dbReference type="Proteomes" id="UP000677611"/>
    </source>
</evidence>
<dbReference type="EMBL" id="JAGDQJ010000013">
    <property type="protein sequence ID" value="MBO1625894.1"/>
    <property type="molecule type" value="Genomic_DNA"/>
</dbReference>
<protein>
    <submittedName>
        <fullName evidence="3">M28 family peptidase</fullName>
    </submittedName>
</protein>
<dbReference type="InterPro" id="IPR045175">
    <property type="entry name" value="M28_fam"/>
</dbReference>
<feature type="transmembrane region" description="Helical" evidence="1">
    <location>
        <begin position="12"/>
        <end position="29"/>
    </location>
</feature>
<feature type="domain" description="Peptidase M28" evidence="2">
    <location>
        <begin position="106"/>
        <end position="282"/>
    </location>
</feature>
<keyword evidence="1" id="KW-1133">Transmembrane helix</keyword>
<feature type="transmembrane region" description="Helical" evidence="1">
    <location>
        <begin position="326"/>
        <end position="344"/>
    </location>
</feature>
<name>A0ABS3NY80_9BACI</name>
<dbReference type="SUPFAM" id="SSF53187">
    <property type="entry name" value="Zn-dependent exopeptidases"/>
    <property type="match status" value="1"/>
</dbReference>
<dbReference type="PANTHER" id="PTHR12147">
    <property type="entry name" value="METALLOPEPTIDASE M28 FAMILY MEMBER"/>
    <property type="match status" value="1"/>
</dbReference>
<evidence type="ECO:0000259" key="2">
    <source>
        <dbReference type="Pfam" id="PF04389"/>
    </source>
</evidence>
<feature type="transmembrane region" description="Helical" evidence="1">
    <location>
        <begin position="500"/>
        <end position="518"/>
    </location>
</feature>
<evidence type="ECO:0000313" key="3">
    <source>
        <dbReference type="EMBL" id="MBO1625894.1"/>
    </source>
</evidence>
<keyword evidence="1" id="KW-0812">Transmembrane</keyword>
<feature type="transmembrane region" description="Helical" evidence="1">
    <location>
        <begin position="395"/>
        <end position="415"/>
    </location>
</feature>
<organism evidence="3 4">
    <name type="scientific">Bacillus arachidis</name>
    <dbReference type="NCBI Taxonomy" id="2819290"/>
    <lineage>
        <taxon>Bacteria</taxon>
        <taxon>Bacillati</taxon>
        <taxon>Bacillota</taxon>
        <taxon>Bacilli</taxon>
        <taxon>Bacillales</taxon>
        <taxon>Bacillaceae</taxon>
        <taxon>Bacillus</taxon>
    </lineage>
</organism>
<comment type="caution">
    <text evidence="3">The sequence shown here is derived from an EMBL/GenBank/DDBJ whole genome shotgun (WGS) entry which is preliminary data.</text>
</comment>
<accession>A0ABS3NY80</accession>
<feature type="transmembrane region" description="Helical" evidence="1">
    <location>
        <begin position="473"/>
        <end position="494"/>
    </location>
</feature>
<feature type="transmembrane region" description="Helical" evidence="1">
    <location>
        <begin position="448"/>
        <end position="466"/>
    </location>
</feature>
<feature type="transmembrane region" description="Helical" evidence="1">
    <location>
        <begin position="525"/>
        <end position="547"/>
    </location>
</feature>
<gene>
    <name evidence="3" type="ORF">J4P90_11690</name>
</gene>
<keyword evidence="1" id="KW-0472">Membrane</keyword>
<dbReference type="Proteomes" id="UP000677611">
    <property type="component" value="Unassembled WGS sequence"/>
</dbReference>
<keyword evidence="4" id="KW-1185">Reference proteome</keyword>
<dbReference type="Pfam" id="PF04389">
    <property type="entry name" value="Peptidase_M28"/>
    <property type="match status" value="1"/>
</dbReference>
<feature type="transmembrane region" description="Helical" evidence="1">
    <location>
        <begin position="422"/>
        <end position="442"/>
    </location>
</feature>
<dbReference type="InterPro" id="IPR007484">
    <property type="entry name" value="Peptidase_M28"/>
</dbReference>
<feature type="transmembrane region" description="Helical" evidence="1">
    <location>
        <begin position="351"/>
        <end position="375"/>
    </location>
</feature>
<evidence type="ECO:0000256" key="1">
    <source>
        <dbReference type="SAM" id="Phobius"/>
    </source>
</evidence>
<reference evidence="3 4" key="1">
    <citation type="submission" date="2021-03" db="EMBL/GenBank/DDBJ databases">
        <title>Identification of novel Bacillus strains.</title>
        <authorList>
            <person name="Xiao Z."/>
            <person name="Li Y."/>
            <person name="Shen J."/>
        </authorList>
    </citation>
    <scope>NUCLEOTIDE SEQUENCE [LARGE SCALE GENOMIC DNA]</scope>
    <source>
        <strain evidence="3 4">SY8</strain>
    </source>
</reference>
<dbReference type="Gene3D" id="3.40.630.10">
    <property type="entry name" value="Zn peptidases"/>
    <property type="match status" value="1"/>
</dbReference>
<proteinExistence type="predicted"/>
<dbReference type="PANTHER" id="PTHR12147:SF26">
    <property type="entry name" value="PEPTIDASE M28 DOMAIN-CONTAINING PROTEIN"/>
    <property type="match status" value="1"/>
</dbReference>